<dbReference type="EMBL" id="CP097506">
    <property type="protein sequence ID" value="URD97940.1"/>
    <property type="molecule type" value="Genomic_DNA"/>
</dbReference>
<reference evidence="2" key="1">
    <citation type="submission" date="2022-05" db="EMBL/GenBank/DDBJ databases">
        <title>The Musa troglodytarum L. genome provides insights into the mechanism of non-climacteric behaviour and enrichment of carotenoids.</title>
        <authorList>
            <person name="Wang J."/>
        </authorList>
    </citation>
    <scope>NUCLEOTIDE SEQUENCE</scope>
    <source>
        <tissue evidence="2">Leaf</tissue>
    </source>
</reference>
<evidence type="ECO:0000259" key="1">
    <source>
        <dbReference type="Pfam" id="PF05057"/>
    </source>
</evidence>
<dbReference type="Proteomes" id="UP001055439">
    <property type="component" value="Chromosome 4"/>
</dbReference>
<dbReference type="AlphaFoldDB" id="A0A9E7FLE6"/>
<feature type="domain" description="DUF676" evidence="1">
    <location>
        <begin position="29"/>
        <end position="91"/>
    </location>
</feature>
<dbReference type="PANTHER" id="PTHR33156">
    <property type="entry name" value="OS02G0230000 PROTEIN"/>
    <property type="match status" value="1"/>
</dbReference>
<name>A0A9E7FLE6_9LILI</name>
<evidence type="ECO:0000313" key="3">
    <source>
        <dbReference type="Proteomes" id="UP001055439"/>
    </source>
</evidence>
<keyword evidence="3" id="KW-1185">Reference proteome</keyword>
<accession>A0A9E7FLE6</accession>
<proteinExistence type="predicted"/>
<dbReference type="OrthoDB" id="273452at2759"/>
<dbReference type="Pfam" id="PF05057">
    <property type="entry name" value="DUF676"/>
    <property type="match status" value="1"/>
</dbReference>
<organism evidence="2 3">
    <name type="scientific">Musa troglodytarum</name>
    <name type="common">fe'i banana</name>
    <dbReference type="NCBI Taxonomy" id="320322"/>
    <lineage>
        <taxon>Eukaryota</taxon>
        <taxon>Viridiplantae</taxon>
        <taxon>Streptophyta</taxon>
        <taxon>Embryophyta</taxon>
        <taxon>Tracheophyta</taxon>
        <taxon>Spermatophyta</taxon>
        <taxon>Magnoliopsida</taxon>
        <taxon>Liliopsida</taxon>
        <taxon>Zingiberales</taxon>
        <taxon>Musaceae</taxon>
        <taxon>Musa</taxon>
    </lineage>
</organism>
<protein>
    <recommendedName>
        <fullName evidence="1">DUF676 domain-containing protein</fullName>
    </recommendedName>
</protein>
<evidence type="ECO:0000313" key="2">
    <source>
        <dbReference type="EMBL" id="URD97940.1"/>
    </source>
</evidence>
<gene>
    <name evidence="2" type="ORF">MUK42_34164</name>
</gene>
<dbReference type="PANTHER" id="PTHR33156:SF9">
    <property type="entry name" value="PROTEIN NUCLEAR FUSION DEFECTIVE 6, CHLOROPLASTIC_MITOCHONDRIAL"/>
    <property type="match status" value="1"/>
</dbReference>
<dbReference type="InterPro" id="IPR043459">
    <property type="entry name" value="NFD6/NOXY2-like"/>
</dbReference>
<dbReference type="InterPro" id="IPR007751">
    <property type="entry name" value="DUF676_lipase-like"/>
</dbReference>
<dbReference type="GO" id="GO:0005739">
    <property type="term" value="C:mitochondrion"/>
    <property type="evidence" value="ECO:0007669"/>
    <property type="project" value="TreeGrafter"/>
</dbReference>
<sequence length="289" mass="29616">MGDVGGGVCTGESVGGGTDVWSSSGPAAADHLVVMVHGILGSMFDSTLSNGIQLMVAALLTGSLQLTSSERNMYGLTLDGVDVMGERLAEEGGLPWRTDLGGAFGVCATGESVAASRTSAAAAMVLRIRTARDGFGVQDGSFVDAPSRVPALLPSREIGLVFTGTVGWDPTEDVATIEGVMSEVCSLEVFGDAVIRNSIFLVLGSSVSASRIPLVSIRSFAVQSKIAASPIRRFSSFSRVPVELGCWGGSLFPLHSAVAEGKLTSQLSSASRSARALSQGFVGRACPGP</sequence>